<keyword evidence="2" id="KW-1185">Reference proteome</keyword>
<name>A0A7W1WV42_9BACL</name>
<sequence length="177" mass="19543">MIFQFIKKLLGLHDNMEIRGNGNQIIYADNNSSVNAKNNSPAYTHNKIEAGGDIKGNNIAFGQGSRTNGNITYEENVQSNSSAEKELLTKIDELLSYIQGDQGKKELSDDQIEDIEEQSNIIKEKIENKTITSNRLMKFNNFLSPYMNIITTGALVAGVISASTDLIGVLNNINQQS</sequence>
<gene>
    <name evidence="1" type="ORF">H1191_20150</name>
</gene>
<dbReference type="AlphaFoldDB" id="A0A7W1WV42"/>
<proteinExistence type="predicted"/>
<reference evidence="1 2" key="1">
    <citation type="submission" date="2020-07" db="EMBL/GenBank/DDBJ databases">
        <authorList>
            <person name="Feng H."/>
        </authorList>
    </citation>
    <scope>NUCLEOTIDE SEQUENCE [LARGE SCALE GENOMIC DNA]</scope>
    <source>
        <strain evidence="2">s-10</strain>
    </source>
</reference>
<dbReference type="Proteomes" id="UP000535491">
    <property type="component" value="Unassembled WGS sequence"/>
</dbReference>
<organism evidence="1 2">
    <name type="scientific">Paenactinomyces guangxiensis</name>
    <dbReference type="NCBI Taxonomy" id="1490290"/>
    <lineage>
        <taxon>Bacteria</taxon>
        <taxon>Bacillati</taxon>
        <taxon>Bacillota</taxon>
        <taxon>Bacilli</taxon>
        <taxon>Bacillales</taxon>
        <taxon>Thermoactinomycetaceae</taxon>
        <taxon>Paenactinomyces</taxon>
    </lineage>
</organism>
<evidence type="ECO:0000313" key="1">
    <source>
        <dbReference type="EMBL" id="MBA4496567.1"/>
    </source>
</evidence>
<dbReference type="EMBL" id="JACEIQ010000051">
    <property type="protein sequence ID" value="MBA4496567.1"/>
    <property type="molecule type" value="Genomic_DNA"/>
</dbReference>
<evidence type="ECO:0000313" key="2">
    <source>
        <dbReference type="Proteomes" id="UP000535491"/>
    </source>
</evidence>
<comment type="caution">
    <text evidence="1">The sequence shown here is derived from an EMBL/GenBank/DDBJ whole genome shotgun (WGS) entry which is preliminary data.</text>
</comment>
<accession>A0A7W1WV42</accession>
<dbReference type="RefSeq" id="WP_181755103.1">
    <property type="nucleotide sequence ID" value="NZ_JACEIQ010000051.1"/>
</dbReference>
<protein>
    <submittedName>
        <fullName evidence="1">Uncharacterized protein</fullName>
    </submittedName>
</protein>